<evidence type="ECO:0000256" key="2">
    <source>
        <dbReference type="ARBA" id="ARBA00023015"/>
    </source>
</evidence>
<dbReference type="AlphaFoldDB" id="A0AA88GMZ2"/>
<dbReference type="GeneID" id="68099949"/>
<dbReference type="InterPro" id="IPR009057">
    <property type="entry name" value="Homeodomain-like_sf"/>
</dbReference>
<dbReference type="GO" id="GO:0006355">
    <property type="term" value="P:regulation of DNA-templated transcription"/>
    <property type="evidence" value="ECO:0007669"/>
    <property type="project" value="InterPro"/>
</dbReference>
<proteinExistence type="inferred from homology"/>
<evidence type="ECO:0000256" key="9">
    <source>
        <dbReference type="SAM" id="MobiDB-lite"/>
    </source>
</evidence>
<evidence type="ECO:0000256" key="7">
    <source>
        <dbReference type="ARBA" id="ARBA00038021"/>
    </source>
</evidence>
<evidence type="ECO:0000313" key="11">
    <source>
        <dbReference type="EMBL" id="KAG2379356.1"/>
    </source>
</evidence>
<dbReference type="PROSITE" id="PS50071">
    <property type="entry name" value="HOMEOBOX_2"/>
    <property type="match status" value="1"/>
</dbReference>
<sequence>MPKLSRGTLPKDAVEHLKNWLYDHFQHPYPTEDEKNQLAQETKLTTTQVNNWFINARRRLWKPIIEKQTQRQAAEAANSSSDGKKEDEPTVNNEPNEVAVKRKDRIDSNSMESIFKKQKVSDVDKVDDNQQQNTTISRRDFLQLHDENLRLRNDVLVLHQQLYHQIMTSDQARSLRKEGILNFGEKNDNRNGPRFTSPNIEPSYEFFLIDNLSSTDAGHTDILPTGKLFVDHVLFPNLSSLKEHSFPLEACKPISQSAAVPLLNKVLDASKTNASVDKVNGENVPSTFLKERKVMLLESPPPTSRSRKKKR</sequence>
<dbReference type="SMART" id="SM00389">
    <property type="entry name" value="HOX"/>
    <property type="match status" value="1"/>
</dbReference>
<dbReference type="Gene3D" id="1.10.10.60">
    <property type="entry name" value="Homeodomain-like"/>
    <property type="match status" value="1"/>
</dbReference>
<dbReference type="PANTHER" id="PTHR11850">
    <property type="entry name" value="HOMEOBOX PROTEIN TRANSCRIPTION FACTORS"/>
    <property type="match status" value="1"/>
</dbReference>
<dbReference type="RefSeq" id="XP_044546618.1">
    <property type="nucleotide sequence ID" value="XM_044697466.1"/>
</dbReference>
<keyword evidence="4 8" id="KW-0371">Homeobox</keyword>
<accession>A0AA88GMZ2</accession>
<comment type="caution">
    <text evidence="11">The sequence shown here is derived from an EMBL/GenBank/DDBJ whole genome shotgun (WGS) entry which is preliminary data.</text>
</comment>
<organism evidence="11 12">
    <name type="scientific">Naegleria lovaniensis</name>
    <name type="common">Amoeba</name>
    <dbReference type="NCBI Taxonomy" id="51637"/>
    <lineage>
        <taxon>Eukaryota</taxon>
        <taxon>Discoba</taxon>
        <taxon>Heterolobosea</taxon>
        <taxon>Tetramitia</taxon>
        <taxon>Eutetramitia</taxon>
        <taxon>Vahlkampfiidae</taxon>
        <taxon>Naegleria</taxon>
    </lineage>
</organism>
<dbReference type="Proteomes" id="UP000816034">
    <property type="component" value="Unassembled WGS sequence"/>
</dbReference>
<feature type="DNA-binding region" description="Homeobox" evidence="8">
    <location>
        <begin position="3"/>
        <end position="64"/>
    </location>
</feature>
<dbReference type="GO" id="GO:0003677">
    <property type="term" value="F:DNA binding"/>
    <property type="evidence" value="ECO:0007669"/>
    <property type="project" value="UniProtKB-UniRule"/>
</dbReference>
<comment type="subcellular location">
    <subcellularLocation>
        <location evidence="1 8">Nucleus</location>
    </subcellularLocation>
</comment>
<dbReference type="InterPro" id="IPR050224">
    <property type="entry name" value="TALE_homeobox"/>
</dbReference>
<dbReference type="GO" id="GO:0005634">
    <property type="term" value="C:nucleus"/>
    <property type="evidence" value="ECO:0007669"/>
    <property type="project" value="UniProtKB-SubCell"/>
</dbReference>
<protein>
    <recommendedName>
        <fullName evidence="10">Homeobox domain-containing protein</fullName>
    </recommendedName>
</protein>
<comment type="similarity">
    <text evidence="7">Belongs to the TALE/TGIF homeobox family.</text>
</comment>
<keyword evidence="3 8" id="KW-0238">DNA-binding</keyword>
<evidence type="ECO:0000256" key="4">
    <source>
        <dbReference type="ARBA" id="ARBA00023155"/>
    </source>
</evidence>
<dbReference type="EMBL" id="PYSW02000029">
    <property type="protein sequence ID" value="KAG2379356.1"/>
    <property type="molecule type" value="Genomic_DNA"/>
</dbReference>
<dbReference type="InterPro" id="IPR008422">
    <property type="entry name" value="KN_HD"/>
</dbReference>
<dbReference type="CDD" id="cd00086">
    <property type="entry name" value="homeodomain"/>
    <property type="match status" value="1"/>
</dbReference>
<dbReference type="FunFam" id="1.10.10.60:FF:000059">
    <property type="entry name" value="TGFB-induced factor homeobox 1"/>
    <property type="match status" value="1"/>
</dbReference>
<keyword evidence="12" id="KW-1185">Reference proteome</keyword>
<evidence type="ECO:0000256" key="8">
    <source>
        <dbReference type="PROSITE-ProRule" id="PRU00108"/>
    </source>
</evidence>
<dbReference type="InterPro" id="IPR001356">
    <property type="entry name" value="HD"/>
</dbReference>
<evidence type="ECO:0000313" key="12">
    <source>
        <dbReference type="Proteomes" id="UP000816034"/>
    </source>
</evidence>
<dbReference type="Pfam" id="PF05920">
    <property type="entry name" value="Homeobox_KN"/>
    <property type="match status" value="1"/>
</dbReference>
<evidence type="ECO:0000256" key="5">
    <source>
        <dbReference type="ARBA" id="ARBA00023163"/>
    </source>
</evidence>
<evidence type="ECO:0000259" key="10">
    <source>
        <dbReference type="PROSITE" id="PS50071"/>
    </source>
</evidence>
<feature type="domain" description="Homeobox" evidence="10">
    <location>
        <begin position="1"/>
        <end position="63"/>
    </location>
</feature>
<reference evidence="11 12" key="1">
    <citation type="journal article" date="2018" name="BMC Genomics">
        <title>The genome of Naegleria lovaniensis, the basis for a comparative approach to unravel pathogenicity factors of the human pathogenic amoeba N. fowleri.</title>
        <authorList>
            <person name="Liechti N."/>
            <person name="Schurch N."/>
            <person name="Bruggmann R."/>
            <person name="Wittwer M."/>
        </authorList>
    </citation>
    <scope>NUCLEOTIDE SEQUENCE [LARGE SCALE GENOMIC DNA]</scope>
    <source>
        <strain evidence="11 12">ATCC 30569</strain>
    </source>
</reference>
<name>A0AA88GMZ2_NAELO</name>
<keyword evidence="6 8" id="KW-0539">Nucleus</keyword>
<evidence type="ECO:0000256" key="6">
    <source>
        <dbReference type="ARBA" id="ARBA00023242"/>
    </source>
</evidence>
<evidence type="ECO:0000256" key="3">
    <source>
        <dbReference type="ARBA" id="ARBA00023125"/>
    </source>
</evidence>
<evidence type="ECO:0000256" key="1">
    <source>
        <dbReference type="ARBA" id="ARBA00004123"/>
    </source>
</evidence>
<keyword evidence="5" id="KW-0804">Transcription</keyword>
<dbReference type="SUPFAM" id="SSF46689">
    <property type="entry name" value="Homeodomain-like"/>
    <property type="match status" value="1"/>
</dbReference>
<keyword evidence="2" id="KW-0805">Transcription regulation</keyword>
<feature type="region of interest" description="Disordered" evidence="9">
    <location>
        <begin position="67"/>
        <end position="105"/>
    </location>
</feature>
<gene>
    <name evidence="11" type="ORF">C9374_007495</name>
</gene>